<dbReference type="Proteomes" id="UP000887565">
    <property type="component" value="Unplaced"/>
</dbReference>
<organism evidence="1 2">
    <name type="scientific">Romanomermis culicivorax</name>
    <name type="common">Nematode worm</name>
    <dbReference type="NCBI Taxonomy" id="13658"/>
    <lineage>
        <taxon>Eukaryota</taxon>
        <taxon>Metazoa</taxon>
        <taxon>Ecdysozoa</taxon>
        <taxon>Nematoda</taxon>
        <taxon>Enoplea</taxon>
        <taxon>Dorylaimia</taxon>
        <taxon>Mermithida</taxon>
        <taxon>Mermithoidea</taxon>
        <taxon>Mermithidae</taxon>
        <taxon>Romanomermis</taxon>
    </lineage>
</organism>
<proteinExistence type="predicted"/>
<accession>A0A915K5J3</accession>
<name>A0A915K5J3_ROMCU</name>
<protein>
    <submittedName>
        <fullName evidence="2">Uncharacterized protein</fullName>
    </submittedName>
</protein>
<evidence type="ECO:0000313" key="1">
    <source>
        <dbReference type="Proteomes" id="UP000887565"/>
    </source>
</evidence>
<reference evidence="2" key="1">
    <citation type="submission" date="2022-11" db="UniProtKB">
        <authorList>
            <consortium name="WormBaseParasite"/>
        </authorList>
    </citation>
    <scope>IDENTIFICATION</scope>
</reference>
<keyword evidence="1" id="KW-1185">Reference proteome</keyword>
<dbReference type="AlphaFoldDB" id="A0A915K5J3"/>
<dbReference type="WBParaSite" id="nRc.2.0.1.t33991-RA">
    <property type="protein sequence ID" value="nRc.2.0.1.t33991-RA"/>
    <property type="gene ID" value="nRc.2.0.1.g33991"/>
</dbReference>
<evidence type="ECO:0000313" key="2">
    <source>
        <dbReference type="WBParaSite" id="nRc.2.0.1.t33991-RA"/>
    </source>
</evidence>
<sequence>MGQKRTLPFNMMSKDESTVLGRHSLEGPIMEKILIHDQSSDYPSSETDEQVEEIWAPPHPWGPLPAEQGDKTQKERNQMIITQFYSKSSPDLVTFCDNLEKELKIQDKLFEQQLQKHHQLVINEMKLLNQDTMDIFEDTISILSITDNRLIYFRQLTPMESRVAMLVHEVMTSPNAIANSNDKTTPNFFPYVDQMVAKSDLDSAKTDINQKRIALFLLFN</sequence>